<proteinExistence type="predicted"/>
<evidence type="ECO:0000313" key="2">
    <source>
        <dbReference type="EMBL" id="GGH90585.1"/>
    </source>
</evidence>
<dbReference type="Proteomes" id="UP000643279">
    <property type="component" value="Unassembled WGS sequence"/>
</dbReference>
<evidence type="ECO:0000313" key="3">
    <source>
        <dbReference type="Proteomes" id="UP000643279"/>
    </source>
</evidence>
<name>A0ABQ2AGW4_9MICC</name>
<keyword evidence="3" id="KW-1185">Reference proteome</keyword>
<keyword evidence="1" id="KW-1133">Transmembrane helix</keyword>
<keyword evidence="1" id="KW-0472">Membrane</keyword>
<sequence length="69" mass="7533">MGSGVNSLTRRFDVDVVSLAGAAAVAVLMFGSCSRWEAGPDFRTRRRNGEGQRTISALLALKECWMRIS</sequence>
<protein>
    <submittedName>
        <fullName evidence="2">Uncharacterized protein</fullName>
    </submittedName>
</protein>
<gene>
    <name evidence="2" type="ORF">GCM10007170_04700</name>
</gene>
<reference evidence="3" key="1">
    <citation type="journal article" date="2019" name="Int. J. Syst. Evol. Microbiol.">
        <title>The Global Catalogue of Microorganisms (GCM) 10K type strain sequencing project: providing services to taxonomists for standard genome sequencing and annotation.</title>
        <authorList>
            <consortium name="The Broad Institute Genomics Platform"/>
            <consortium name="The Broad Institute Genome Sequencing Center for Infectious Disease"/>
            <person name="Wu L."/>
            <person name="Ma J."/>
        </authorList>
    </citation>
    <scope>NUCLEOTIDE SEQUENCE [LARGE SCALE GENOMIC DNA]</scope>
    <source>
        <strain evidence="3">CGMCC 1.12778</strain>
    </source>
</reference>
<keyword evidence="1" id="KW-0812">Transmembrane</keyword>
<organism evidence="2 3">
    <name type="scientific">Arthrobacter liuii</name>
    <dbReference type="NCBI Taxonomy" id="1476996"/>
    <lineage>
        <taxon>Bacteria</taxon>
        <taxon>Bacillati</taxon>
        <taxon>Actinomycetota</taxon>
        <taxon>Actinomycetes</taxon>
        <taxon>Micrococcales</taxon>
        <taxon>Micrococcaceae</taxon>
        <taxon>Arthrobacter</taxon>
    </lineage>
</organism>
<comment type="caution">
    <text evidence="2">The sequence shown here is derived from an EMBL/GenBank/DDBJ whole genome shotgun (WGS) entry which is preliminary data.</text>
</comment>
<feature type="transmembrane region" description="Helical" evidence="1">
    <location>
        <begin position="16"/>
        <end position="38"/>
    </location>
</feature>
<evidence type="ECO:0000256" key="1">
    <source>
        <dbReference type="SAM" id="Phobius"/>
    </source>
</evidence>
<accession>A0ABQ2AGW4</accession>
<dbReference type="EMBL" id="BMFW01000002">
    <property type="protein sequence ID" value="GGH90585.1"/>
    <property type="molecule type" value="Genomic_DNA"/>
</dbReference>